<organism evidence="1 2">
    <name type="scientific">Aureobasidium vineae</name>
    <dbReference type="NCBI Taxonomy" id="2773715"/>
    <lineage>
        <taxon>Eukaryota</taxon>
        <taxon>Fungi</taxon>
        <taxon>Dikarya</taxon>
        <taxon>Ascomycota</taxon>
        <taxon>Pezizomycotina</taxon>
        <taxon>Dothideomycetes</taxon>
        <taxon>Dothideomycetidae</taxon>
        <taxon>Dothideales</taxon>
        <taxon>Saccotheciaceae</taxon>
        <taxon>Aureobasidium</taxon>
    </lineage>
</organism>
<name>A0A9N8JR49_9PEZI</name>
<dbReference type="Proteomes" id="UP000716446">
    <property type="component" value="Unassembled WGS sequence"/>
</dbReference>
<sequence length="256" mass="28941">MDSSPPASFSSLPPELVSKICSDPGLDKKDLIVLRLTSKAQGIHASATRAFGRHCFSRVPLLYTEYSLETFLKICRHPVFRSCIRLVELSCFRFDPGHFNLLVESMTIWNLDWDELVRNVQLLSARCDAQESLEPWDAKTLLERAFARFAESGHSLTIAVSTDEYNALGVSRVFEPEPETNYFHADVPFALHLLLASAKRAGCRVPKLDITVASRLFSSQDYDCDLSDLMHSNTELSLEMCFITDFDEDEHAESIR</sequence>
<dbReference type="EMBL" id="CAIJEN010000013">
    <property type="protein sequence ID" value="CAD0092327.1"/>
    <property type="molecule type" value="Genomic_DNA"/>
</dbReference>
<comment type="caution">
    <text evidence="1">The sequence shown here is derived from an EMBL/GenBank/DDBJ whole genome shotgun (WGS) entry which is preliminary data.</text>
</comment>
<gene>
    <name evidence="1" type="ORF">AWRI4619_LOCUS7337</name>
</gene>
<proteinExistence type="predicted"/>
<evidence type="ECO:0000313" key="2">
    <source>
        <dbReference type="Proteomes" id="UP000716446"/>
    </source>
</evidence>
<protein>
    <recommendedName>
        <fullName evidence="3">F-box domain-containing protein</fullName>
    </recommendedName>
</protein>
<evidence type="ECO:0000313" key="1">
    <source>
        <dbReference type="EMBL" id="CAD0092327.1"/>
    </source>
</evidence>
<accession>A0A9N8JR49</accession>
<dbReference type="AlphaFoldDB" id="A0A9N8JR49"/>
<keyword evidence="2" id="KW-1185">Reference proteome</keyword>
<evidence type="ECO:0008006" key="3">
    <source>
        <dbReference type="Google" id="ProtNLM"/>
    </source>
</evidence>
<reference evidence="1" key="1">
    <citation type="submission" date="2020-06" db="EMBL/GenBank/DDBJ databases">
        <authorList>
            <person name="Onetto C."/>
        </authorList>
    </citation>
    <scope>NUCLEOTIDE SEQUENCE</scope>
</reference>